<dbReference type="EMBL" id="JABRWJ010000023">
    <property type="protein sequence ID" value="NRF72361.1"/>
    <property type="molecule type" value="Genomic_DNA"/>
</dbReference>
<dbReference type="PANTHER" id="PTHR30307:SF0">
    <property type="entry name" value="S-ADENOSYLMETHIONINE:TRNA RIBOSYLTRANSFERASE-ISOMERASE"/>
    <property type="match status" value="1"/>
</dbReference>
<feature type="region of interest" description="Disordered" evidence="5">
    <location>
        <begin position="378"/>
        <end position="407"/>
    </location>
</feature>
<dbReference type="Gene3D" id="2.40.10.240">
    <property type="entry name" value="QueA-like"/>
    <property type="match status" value="1"/>
</dbReference>
<dbReference type="Proteomes" id="UP000737171">
    <property type="component" value="Unassembled WGS sequence"/>
</dbReference>
<reference evidence="6 7" key="1">
    <citation type="submission" date="2020-05" db="EMBL/GenBank/DDBJ databases">
        <title>Aquincola sp. isolate from soil.</title>
        <authorList>
            <person name="Han J."/>
            <person name="Kim D.-U."/>
        </authorList>
    </citation>
    <scope>NUCLEOTIDE SEQUENCE [LARGE SCALE GENOMIC DNA]</scope>
    <source>
        <strain evidence="6 7">S2</strain>
    </source>
</reference>
<dbReference type="RefSeq" id="WP_173135446.1">
    <property type="nucleotide sequence ID" value="NZ_JABRWJ010000023.1"/>
</dbReference>
<evidence type="ECO:0000256" key="3">
    <source>
        <dbReference type="ARBA" id="ARBA00022691"/>
    </source>
</evidence>
<dbReference type="InterPro" id="IPR036100">
    <property type="entry name" value="QueA_sf"/>
</dbReference>
<comment type="caution">
    <text evidence="6">The sequence shown here is derived from an EMBL/GenBank/DDBJ whole genome shotgun (WGS) entry which is preliminary data.</text>
</comment>
<dbReference type="InterPro" id="IPR003699">
    <property type="entry name" value="QueA"/>
</dbReference>
<organism evidence="6 7">
    <name type="scientific">Pseudaquabacterium terrae</name>
    <dbReference type="NCBI Taxonomy" id="2732868"/>
    <lineage>
        <taxon>Bacteria</taxon>
        <taxon>Pseudomonadati</taxon>
        <taxon>Pseudomonadota</taxon>
        <taxon>Betaproteobacteria</taxon>
        <taxon>Burkholderiales</taxon>
        <taxon>Sphaerotilaceae</taxon>
        <taxon>Pseudaquabacterium</taxon>
    </lineage>
</organism>
<sequence length="407" mass="43167">MKPAALAVQRPADARLLTVDPQGRLEHHARHTLPALLQPGDLLVANDAATLPASLHGVHGRSGRPIEIRLAGRPTLAVDAVKEFAAVVFGEGDHRLRTEDRPLPPPLAPDDLLLLGCGDGALRAEDDERPLRARVRRLLGHPRLVLIRFEGRPEAIWRGLARHGKPVQYAHLPDPLALWDSWTRIAALPVAFEPPSAGFLLDWSMLDSLRARGIGFATLTHAAGLSSTGDAALDARLPLDEPYHLPPSTVAAIERTRRAGGRIVALGTTVTRALEHAGARGALQPGEGLADNRLGASSPLRIVDALVSGAHEPGTSHHRLLGAFAGAATLARLDAALDTGGYRAHEFGDSVLLWRSHGAEGHTADLRRLQECKTHSISASGELQTKPGADAGVAPLKPRPATVADTA</sequence>
<evidence type="ECO:0000256" key="4">
    <source>
        <dbReference type="ARBA" id="ARBA00022785"/>
    </source>
</evidence>
<keyword evidence="1" id="KW-0963">Cytoplasm</keyword>
<dbReference type="Gene3D" id="3.40.1780.10">
    <property type="entry name" value="QueA-like"/>
    <property type="match status" value="2"/>
</dbReference>
<evidence type="ECO:0000256" key="2">
    <source>
        <dbReference type="ARBA" id="ARBA00022679"/>
    </source>
</evidence>
<evidence type="ECO:0000313" key="6">
    <source>
        <dbReference type="EMBL" id="NRF72361.1"/>
    </source>
</evidence>
<dbReference type="Pfam" id="PF02547">
    <property type="entry name" value="Queuosine_synth"/>
    <property type="match status" value="1"/>
</dbReference>
<protein>
    <submittedName>
        <fullName evidence="6">S-adenosylmethionine:tRNA ribosyltransferase-isomerase</fullName>
    </submittedName>
</protein>
<dbReference type="PANTHER" id="PTHR30307">
    <property type="entry name" value="S-ADENOSYLMETHIONINE:TRNA RIBOSYLTRANSFERASE-ISOMERASE"/>
    <property type="match status" value="1"/>
</dbReference>
<accession>A0ABX2EUM1</accession>
<evidence type="ECO:0000313" key="7">
    <source>
        <dbReference type="Proteomes" id="UP000737171"/>
    </source>
</evidence>
<keyword evidence="2" id="KW-0808">Transferase</keyword>
<keyword evidence="4" id="KW-0671">Queuosine biosynthesis</keyword>
<dbReference type="SUPFAM" id="SSF111337">
    <property type="entry name" value="QueA-like"/>
    <property type="match status" value="1"/>
</dbReference>
<dbReference type="InterPro" id="IPR042119">
    <property type="entry name" value="QueA_dom2"/>
</dbReference>
<evidence type="ECO:0000256" key="5">
    <source>
        <dbReference type="SAM" id="MobiDB-lite"/>
    </source>
</evidence>
<dbReference type="InterPro" id="IPR042118">
    <property type="entry name" value="QueA_dom1"/>
</dbReference>
<evidence type="ECO:0000256" key="1">
    <source>
        <dbReference type="ARBA" id="ARBA00022490"/>
    </source>
</evidence>
<gene>
    <name evidence="6" type="ORF">HLB44_35825</name>
</gene>
<name>A0ABX2EUM1_9BURK</name>
<keyword evidence="3" id="KW-0949">S-adenosyl-L-methionine</keyword>
<keyword evidence="7" id="KW-1185">Reference proteome</keyword>
<proteinExistence type="predicted"/>